<dbReference type="EMBL" id="BMAW01129524">
    <property type="protein sequence ID" value="GFU30768.1"/>
    <property type="molecule type" value="Genomic_DNA"/>
</dbReference>
<protein>
    <submittedName>
        <fullName evidence="1">Uncharacterized protein</fullName>
    </submittedName>
</protein>
<comment type="caution">
    <text evidence="1">The sequence shown here is derived from an EMBL/GenBank/DDBJ whole genome shotgun (WGS) entry which is preliminary data.</text>
</comment>
<evidence type="ECO:0000313" key="2">
    <source>
        <dbReference type="Proteomes" id="UP000887013"/>
    </source>
</evidence>
<dbReference type="Proteomes" id="UP000887013">
    <property type="component" value="Unassembled WGS sequence"/>
</dbReference>
<keyword evidence="2" id="KW-1185">Reference proteome</keyword>
<name>A0A8X6QTY0_NEPPI</name>
<organism evidence="1 2">
    <name type="scientific">Nephila pilipes</name>
    <name type="common">Giant wood spider</name>
    <name type="synonym">Nephila maculata</name>
    <dbReference type="NCBI Taxonomy" id="299642"/>
    <lineage>
        <taxon>Eukaryota</taxon>
        <taxon>Metazoa</taxon>
        <taxon>Ecdysozoa</taxon>
        <taxon>Arthropoda</taxon>
        <taxon>Chelicerata</taxon>
        <taxon>Arachnida</taxon>
        <taxon>Araneae</taxon>
        <taxon>Araneomorphae</taxon>
        <taxon>Entelegynae</taxon>
        <taxon>Araneoidea</taxon>
        <taxon>Nephilidae</taxon>
        <taxon>Nephila</taxon>
    </lineage>
</organism>
<evidence type="ECO:0000313" key="1">
    <source>
        <dbReference type="EMBL" id="GFU30768.1"/>
    </source>
</evidence>
<gene>
    <name evidence="1" type="ORF">NPIL_150871</name>
</gene>
<dbReference type="AlphaFoldDB" id="A0A8X6QTY0"/>
<accession>A0A8X6QTY0</accession>
<reference evidence="1" key="1">
    <citation type="submission" date="2020-08" db="EMBL/GenBank/DDBJ databases">
        <title>Multicomponent nature underlies the extraordinary mechanical properties of spider dragline silk.</title>
        <authorList>
            <person name="Kono N."/>
            <person name="Nakamura H."/>
            <person name="Mori M."/>
            <person name="Yoshida Y."/>
            <person name="Ohtoshi R."/>
            <person name="Malay A.D."/>
            <person name="Moran D.A.P."/>
            <person name="Tomita M."/>
            <person name="Numata K."/>
            <person name="Arakawa K."/>
        </authorList>
    </citation>
    <scope>NUCLEOTIDE SEQUENCE</scope>
</reference>
<proteinExistence type="predicted"/>
<sequence>MKNHVDNADNNYLNFHKQLDIDHIVQMMELAQMRLSVSQMSWTCLFKQFIFLHNPARLTPADSLNFANCAAPRTDTHDGGRTAPIIKSRIPPYKNRSSEKRMTLNPMILKEPFFA</sequence>